<dbReference type="Proteomes" id="UP000544222">
    <property type="component" value="Unassembled WGS sequence"/>
</dbReference>
<feature type="transmembrane region" description="Helical" evidence="1">
    <location>
        <begin position="35"/>
        <end position="58"/>
    </location>
</feature>
<name>A0A7W5H0H2_9PORP</name>
<accession>A0A7W5H0H2</accession>
<evidence type="ECO:0000313" key="2">
    <source>
        <dbReference type="EMBL" id="MBB3186558.1"/>
    </source>
</evidence>
<protein>
    <submittedName>
        <fullName evidence="2">Uncharacterized protein</fullName>
    </submittedName>
</protein>
<proteinExistence type="predicted"/>
<evidence type="ECO:0000256" key="1">
    <source>
        <dbReference type="SAM" id="Phobius"/>
    </source>
</evidence>
<organism evidence="2 3">
    <name type="scientific">Microbacter margulisiae</name>
    <dbReference type="NCBI Taxonomy" id="1350067"/>
    <lineage>
        <taxon>Bacteria</taxon>
        <taxon>Pseudomonadati</taxon>
        <taxon>Bacteroidota</taxon>
        <taxon>Bacteroidia</taxon>
        <taxon>Bacteroidales</taxon>
        <taxon>Porphyromonadaceae</taxon>
        <taxon>Microbacter</taxon>
    </lineage>
</organism>
<comment type="caution">
    <text evidence="2">The sequence shown here is derived from an EMBL/GenBank/DDBJ whole genome shotgun (WGS) entry which is preliminary data.</text>
</comment>
<keyword evidence="1" id="KW-1133">Transmembrane helix</keyword>
<reference evidence="2 3" key="1">
    <citation type="submission" date="2020-08" db="EMBL/GenBank/DDBJ databases">
        <title>Genomic Encyclopedia of Type Strains, Phase IV (KMG-IV): sequencing the most valuable type-strain genomes for metagenomic binning, comparative biology and taxonomic classification.</title>
        <authorList>
            <person name="Goeker M."/>
        </authorList>
    </citation>
    <scope>NUCLEOTIDE SEQUENCE [LARGE SCALE GENOMIC DNA]</scope>
    <source>
        <strain evidence="2 3">DSM 27471</strain>
    </source>
</reference>
<keyword evidence="1" id="KW-0812">Transmembrane</keyword>
<dbReference type="EMBL" id="JACHYB010000001">
    <property type="protein sequence ID" value="MBB3186558.1"/>
    <property type="molecule type" value="Genomic_DNA"/>
</dbReference>
<sequence>MSTFNHWLVRLEFSHERSSIFNAFMFFHCLQTAKLQLFLFSGVGVDIIFFLFCLWGSFKTKNGIQNVMYPKR</sequence>
<gene>
    <name evidence="2" type="ORF">FHX64_000721</name>
</gene>
<keyword evidence="3" id="KW-1185">Reference proteome</keyword>
<evidence type="ECO:0000313" key="3">
    <source>
        <dbReference type="Proteomes" id="UP000544222"/>
    </source>
</evidence>
<dbReference type="AlphaFoldDB" id="A0A7W5H0H2"/>
<keyword evidence="1" id="KW-0472">Membrane</keyword>